<name>A0A398DZF8_9BACT</name>
<evidence type="ECO:0000313" key="2">
    <source>
        <dbReference type="Proteomes" id="UP000266113"/>
    </source>
</evidence>
<keyword evidence="2" id="KW-1185">Reference proteome</keyword>
<gene>
    <name evidence="1" type="ORF">SMC1_05385</name>
</gene>
<sequence length="86" mass="9832">MQTSASNRCLIWGQLVNRSEWYMLPVCAGMTHLTVTLSRNWDRPENVTVGRSAEGVIQELTRVLLATEEYSSKDPVVMAIMRMTDW</sequence>
<comment type="caution">
    <text evidence="1">The sequence shown here is derived from an EMBL/GenBank/DDBJ whole genome shotgun (WGS) entry which is preliminary data.</text>
</comment>
<proteinExistence type="predicted"/>
<dbReference type="Proteomes" id="UP000266113">
    <property type="component" value="Unassembled WGS sequence"/>
</dbReference>
<dbReference type="EMBL" id="QXIY01000021">
    <property type="protein sequence ID" value="RIE16704.1"/>
    <property type="molecule type" value="Genomic_DNA"/>
</dbReference>
<dbReference type="AlphaFoldDB" id="A0A398DZF8"/>
<protein>
    <submittedName>
        <fullName evidence="1">Uncharacterized protein</fullName>
    </submittedName>
</protein>
<evidence type="ECO:0000313" key="1">
    <source>
        <dbReference type="EMBL" id="RIE16704.1"/>
    </source>
</evidence>
<reference evidence="1 2" key="1">
    <citation type="submission" date="2018-09" db="EMBL/GenBank/DDBJ databases">
        <title>Discovery and Ecogenomic Context for Candidatus Cryosericales, a Global Caldiserica Order Active in Thawing Permafrost.</title>
        <authorList>
            <person name="Martinez M.A."/>
            <person name="Woodcroft B.J."/>
            <person name="Ignacio Espinoza J.C."/>
            <person name="Zayed A."/>
            <person name="Singleton C.M."/>
            <person name="Boyd J."/>
            <person name="Li Y.-F."/>
            <person name="Purvine S."/>
            <person name="Maughan H."/>
            <person name="Hodgkins S.B."/>
            <person name="Anderson D."/>
            <person name="Sederholm M."/>
            <person name="Temperton B."/>
            <person name="Saleska S.R."/>
            <person name="Tyson G.W."/>
            <person name="Rich V.I."/>
        </authorList>
    </citation>
    <scope>NUCLEOTIDE SEQUENCE [LARGE SCALE GENOMIC DNA]</scope>
    <source>
        <strain evidence="1 2">SMC1</strain>
    </source>
</reference>
<organism evidence="1 2">
    <name type="scientific">Candidatus Cryosericum septentrionale</name>
    <dbReference type="NCBI Taxonomy" id="2290913"/>
    <lineage>
        <taxon>Bacteria</taxon>
        <taxon>Pseudomonadati</taxon>
        <taxon>Caldisericota/Cryosericota group</taxon>
        <taxon>Candidatus Cryosericota</taxon>
        <taxon>Candidatus Cryosericia</taxon>
        <taxon>Candidatus Cryosericales</taxon>
        <taxon>Candidatus Cryosericaceae</taxon>
        <taxon>Candidatus Cryosericum</taxon>
    </lineage>
</organism>
<accession>A0A398DZF8</accession>